<evidence type="ECO:0000256" key="2">
    <source>
        <dbReference type="PROSITE-ProRule" id="PRU00335"/>
    </source>
</evidence>
<evidence type="ECO:0000313" key="5">
    <source>
        <dbReference type="Proteomes" id="UP001144036"/>
    </source>
</evidence>
<name>A0ABT4SJJ2_9ACTN</name>
<reference evidence="4" key="1">
    <citation type="submission" date="2022-11" db="EMBL/GenBank/DDBJ databases">
        <title>Nonomuraea corallina sp. nov., a new species of the genus Nonomuraea isolated from sea side sediment in Thai sea.</title>
        <authorList>
            <person name="Ngamcharungchit C."/>
            <person name="Matsumoto A."/>
            <person name="Suriyachadkun C."/>
            <person name="Panbangred W."/>
            <person name="Inahashi Y."/>
            <person name="Intra B."/>
        </authorList>
    </citation>
    <scope>NUCLEOTIDE SEQUENCE</scope>
    <source>
        <strain evidence="4">MCN248</strain>
    </source>
</reference>
<keyword evidence="5" id="KW-1185">Reference proteome</keyword>
<dbReference type="Gene3D" id="1.10.357.10">
    <property type="entry name" value="Tetracycline Repressor, domain 2"/>
    <property type="match status" value="1"/>
</dbReference>
<dbReference type="PROSITE" id="PS50977">
    <property type="entry name" value="HTH_TETR_2"/>
    <property type="match status" value="1"/>
</dbReference>
<dbReference type="InterPro" id="IPR009057">
    <property type="entry name" value="Homeodomain-like_sf"/>
</dbReference>
<gene>
    <name evidence="4" type="ORF">OUY22_28670</name>
</gene>
<evidence type="ECO:0000259" key="3">
    <source>
        <dbReference type="PROSITE" id="PS50977"/>
    </source>
</evidence>
<accession>A0ABT4SJJ2</accession>
<dbReference type="Proteomes" id="UP001144036">
    <property type="component" value="Unassembled WGS sequence"/>
</dbReference>
<dbReference type="PANTHER" id="PTHR30055">
    <property type="entry name" value="HTH-TYPE TRANSCRIPTIONAL REGULATOR RUTR"/>
    <property type="match status" value="1"/>
</dbReference>
<dbReference type="InterPro" id="IPR001647">
    <property type="entry name" value="HTH_TetR"/>
</dbReference>
<dbReference type="RefSeq" id="WP_270158300.1">
    <property type="nucleotide sequence ID" value="NZ_JAPNNL010000154.1"/>
</dbReference>
<proteinExistence type="predicted"/>
<evidence type="ECO:0000256" key="1">
    <source>
        <dbReference type="ARBA" id="ARBA00023125"/>
    </source>
</evidence>
<dbReference type="PANTHER" id="PTHR30055:SF219">
    <property type="entry name" value="TRANSCRIPTIONAL REGULATORY PROTEIN"/>
    <property type="match status" value="1"/>
</dbReference>
<sequence length="199" mass="22357">MNAETDRLIGVATRLYAELGYDWTSMRMIADAAGVDLERLTRLVGEKPELYQEVMVRAVKAEREVMGQALRSAGPGLQGALDLVDAYLDFNVAHPEYLALWLHRWTGDATDTPDMEDIYTRPLVTEVVEAVRGLLPADVNGHHLVWTIVWCVYGFLSGGMRNVSPDWPQKQGERAGPAVVEDFRAYLHTLVRRMTMPLT</sequence>
<feature type="domain" description="HTH tetR-type" evidence="3">
    <location>
        <begin position="2"/>
        <end position="62"/>
    </location>
</feature>
<dbReference type="SUPFAM" id="SSF46689">
    <property type="entry name" value="Homeodomain-like"/>
    <property type="match status" value="1"/>
</dbReference>
<keyword evidence="1 2" id="KW-0238">DNA-binding</keyword>
<dbReference type="InterPro" id="IPR050109">
    <property type="entry name" value="HTH-type_TetR-like_transc_reg"/>
</dbReference>
<dbReference type="EMBL" id="JAPNNL010000154">
    <property type="protein sequence ID" value="MDA0637397.1"/>
    <property type="molecule type" value="Genomic_DNA"/>
</dbReference>
<evidence type="ECO:0000313" key="4">
    <source>
        <dbReference type="EMBL" id="MDA0637397.1"/>
    </source>
</evidence>
<feature type="DNA-binding region" description="H-T-H motif" evidence="2">
    <location>
        <begin position="25"/>
        <end position="44"/>
    </location>
</feature>
<organism evidence="4 5">
    <name type="scientific">Nonomuraea corallina</name>
    <dbReference type="NCBI Taxonomy" id="2989783"/>
    <lineage>
        <taxon>Bacteria</taxon>
        <taxon>Bacillati</taxon>
        <taxon>Actinomycetota</taxon>
        <taxon>Actinomycetes</taxon>
        <taxon>Streptosporangiales</taxon>
        <taxon>Streptosporangiaceae</taxon>
        <taxon>Nonomuraea</taxon>
    </lineage>
</organism>
<comment type="caution">
    <text evidence="4">The sequence shown here is derived from an EMBL/GenBank/DDBJ whole genome shotgun (WGS) entry which is preliminary data.</text>
</comment>
<protein>
    <submittedName>
        <fullName evidence="4">TetR/AcrR family transcriptional regulator</fullName>
    </submittedName>
</protein>